<feature type="domain" description="PDZ" evidence="3">
    <location>
        <begin position="136"/>
        <end position="193"/>
    </location>
</feature>
<dbReference type="SUPFAM" id="SSF50156">
    <property type="entry name" value="PDZ domain-like"/>
    <property type="match status" value="1"/>
</dbReference>
<gene>
    <name evidence="5" type="ORF">HR057_03160</name>
</gene>
<keyword evidence="1" id="KW-0378">Hydrolase</keyword>
<comment type="caution">
    <text evidence="5">The sequence shown here is derived from an EMBL/GenBank/DDBJ whole genome shotgun (WGS) entry which is preliminary data.</text>
</comment>
<accession>A0A8J8GFB0</accession>
<dbReference type="GO" id="GO:0005524">
    <property type="term" value="F:ATP binding"/>
    <property type="evidence" value="ECO:0007669"/>
    <property type="project" value="InterPro"/>
</dbReference>
<keyword evidence="6" id="KW-1185">Reference proteome</keyword>
<dbReference type="SUPFAM" id="SSF54211">
    <property type="entry name" value="Ribosomal protein S5 domain 2-like"/>
    <property type="match status" value="1"/>
</dbReference>
<comment type="catalytic activity">
    <reaction evidence="1">
        <text>Hydrolysis of proteins in presence of ATP.</text>
        <dbReference type="EC" id="3.4.21.53"/>
    </reaction>
</comment>
<dbReference type="InterPro" id="IPR008269">
    <property type="entry name" value="Lon_proteolytic"/>
</dbReference>
<reference evidence="5" key="1">
    <citation type="submission" date="2020-06" db="EMBL/GenBank/DDBJ databases">
        <title>A novel thermopfilic bacterium from Erzurum, Turkey.</title>
        <authorList>
            <person name="Adiguzel A."/>
            <person name="Ay H."/>
            <person name="Baltaci M.O."/>
        </authorList>
    </citation>
    <scope>NUCLEOTIDE SEQUENCE</scope>
    <source>
        <strain evidence="5">P2</strain>
    </source>
</reference>
<feature type="transmembrane region" description="Helical" evidence="2">
    <location>
        <begin position="17"/>
        <end position="36"/>
    </location>
</feature>
<evidence type="ECO:0000259" key="3">
    <source>
        <dbReference type="PROSITE" id="PS50106"/>
    </source>
</evidence>
<name>A0A8J8GFB0_9BACI</name>
<dbReference type="PANTHER" id="PTHR10046">
    <property type="entry name" value="ATP DEPENDENT LON PROTEASE FAMILY MEMBER"/>
    <property type="match status" value="1"/>
</dbReference>
<dbReference type="GO" id="GO:0004252">
    <property type="term" value="F:serine-type endopeptidase activity"/>
    <property type="evidence" value="ECO:0007669"/>
    <property type="project" value="UniProtKB-UniRule"/>
</dbReference>
<dbReference type="SMART" id="SM00228">
    <property type="entry name" value="PDZ"/>
    <property type="match status" value="1"/>
</dbReference>
<dbReference type="InterPro" id="IPR027065">
    <property type="entry name" value="Lon_Prtase"/>
</dbReference>
<dbReference type="PROSITE" id="PS50106">
    <property type="entry name" value="PDZ"/>
    <property type="match status" value="1"/>
</dbReference>
<evidence type="ECO:0000259" key="4">
    <source>
        <dbReference type="PROSITE" id="PS51786"/>
    </source>
</evidence>
<evidence type="ECO:0000256" key="2">
    <source>
        <dbReference type="SAM" id="Phobius"/>
    </source>
</evidence>
<dbReference type="PROSITE" id="PS51786">
    <property type="entry name" value="LON_PROTEOLYTIC"/>
    <property type="match status" value="1"/>
</dbReference>
<proteinExistence type="inferred from homology"/>
<sequence>MEGATALNKRKKILKPFIAFAIVTLFLTFFPLPYYISAPGSAMELNEIVKVEGGNKERGSFSLTTVRIGKATFVQYAWAKMNNYYEIYPESYIIPEGESEDDYSHRQLHMMENSKEQATVVAYTKAKKDIKIDYNGVYVMSLVAGMPAEKKLKVGDRLFSIDGQKMKSAEEFTNYLSKKKKGDIVTLKLERDEKIIEVKIPIAVFPKEKTGDGQDKVGLGIILVTDRKVTVNPPVEINTDKIGGPSAGLMFALEIYNQLIDEDLTKGYKIAGTGTIGYDGKVGRIGGIAQKIVAADKAGIEIFFAPNEQGKKRVDPTGKPILTNYQEALQTAKEIHSQMKIIPVDTFDEAVLYLQKLQPKD</sequence>
<dbReference type="EMBL" id="JABTTE010000002">
    <property type="protein sequence ID" value="NSL50761.1"/>
    <property type="molecule type" value="Genomic_DNA"/>
</dbReference>
<dbReference type="Pfam" id="PF13180">
    <property type="entry name" value="PDZ_2"/>
    <property type="match status" value="1"/>
</dbReference>
<evidence type="ECO:0000313" key="6">
    <source>
        <dbReference type="Proteomes" id="UP000625804"/>
    </source>
</evidence>
<dbReference type="GO" id="GO:0030163">
    <property type="term" value="P:protein catabolic process"/>
    <property type="evidence" value="ECO:0007669"/>
    <property type="project" value="InterPro"/>
</dbReference>
<keyword evidence="1" id="KW-0720">Serine protease</keyword>
<dbReference type="InterPro" id="IPR020568">
    <property type="entry name" value="Ribosomal_Su5_D2-typ_SF"/>
</dbReference>
<keyword evidence="2" id="KW-0812">Transmembrane</keyword>
<keyword evidence="1" id="KW-0645">Protease</keyword>
<evidence type="ECO:0000256" key="1">
    <source>
        <dbReference type="PROSITE-ProRule" id="PRU01122"/>
    </source>
</evidence>
<dbReference type="EC" id="3.4.21.53" evidence="1"/>
<feature type="active site" evidence="1">
    <location>
        <position position="246"/>
    </location>
</feature>
<dbReference type="NCBIfam" id="NF041438">
    <property type="entry name" value="SepM_fam_S16"/>
    <property type="match status" value="1"/>
</dbReference>
<feature type="active site" evidence="1">
    <location>
        <position position="291"/>
    </location>
</feature>
<protein>
    <recommendedName>
        <fullName evidence="1">endopeptidase La</fullName>
        <ecNumber evidence="1">3.4.21.53</ecNumber>
    </recommendedName>
</protein>
<organism evidence="5 6">
    <name type="scientific">Calidifontibacillus erzurumensis</name>
    <dbReference type="NCBI Taxonomy" id="2741433"/>
    <lineage>
        <taxon>Bacteria</taxon>
        <taxon>Bacillati</taxon>
        <taxon>Bacillota</taxon>
        <taxon>Bacilli</taxon>
        <taxon>Bacillales</taxon>
        <taxon>Bacillaceae</taxon>
        <taxon>Calidifontibacillus/Schinkia group</taxon>
        <taxon>Calidifontibacillus</taxon>
    </lineage>
</organism>
<dbReference type="GO" id="GO:0004176">
    <property type="term" value="F:ATP-dependent peptidase activity"/>
    <property type="evidence" value="ECO:0007669"/>
    <property type="project" value="UniProtKB-UniRule"/>
</dbReference>
<comment type="similarity">
    <text evidence="1">Belongs to the peptidase S16 family.</text>
</comment>
<dbReference type="Pfam" id="PF05362">
    <property type="entry name" value="Lon_C"/>
    <property type="match status" value="1"/>
</dbReference>
<dbReference type="GO" id="GO:0006508">
    <property type="term" value="P:proteolysis"/>
    <property type="evidence" value="ECO:0007669"/>
    <property type="project" value="UniProtKB-KW"/>
</dbReference>
<dbReference type="InterPro" id="IPR001478">
    <property type="entry name" value="PDZ"/>
</dbReference>
<dbReference type="InterPro" id="IPR014721">
    <property type="entry name" value="Ribsml_uS5_D2-typ_fold_subgr"/>
</dbReference>
<evidence type="ECO:0000313" key="5">
    <source>
        <dbReference type="EMBL" id="NSL50761.1"/>
    </source>
</evidence>
<dbReference type="AlphaFoldDB" id="A0A8J8GFB0"/>
<dbReference type="InterPro" id="IPR036034">
    <property type="entry name" value="PDZ_sf"/>
</dbReference>
<keyword evidence="2" id="KW-1133">Transmembrane helix</keyword>
<dbReference type="Gene3D" id="3.30.230.10">
    <property type="match status" value="1"/>
</dbReference>
<dbReference type="Proteomes" id="UP000625804">
    <property type="component" value="Unassembled WGS sequence"/>
</dbReference>
<keyword evidence="2" id="KW-0472">Membrane</keyword>
<feature type="domain" description="Lon proteolytic" evidence="4">
    <location>
        <begin position="242"/>
        <end position="357"/>
    </location>
</feature>